<reference evidence="2" key="1">
    <citation type="journal article" date="2019" name="bioRxiv">
        <title>The Genome of the Zebra Mussel, Dreissena polymorpha: A Resource for Invasive Species Research.</title>
        <authorList>
            <person name="McCartney M.A."/>
            <person name="Auch B."/>
            <person name="Kono T."/>
            <person name="Mallez S."/>
            <person name="Zhang Y."/>
            <person name="Obille A."/>
            <person name="Becker A."/>
            <person name="Abrahante J.E."/>
            <person name="Garbe J."/>
            <person name="Badalamenti J.P."/>
            <person name="Herman A."/>
            <person name="Mangelson H."/>
            <person name="Liachko I."/>
            <person name="Sullivan S."/>
            <person name="Sone E.D."/>
            <person name="Koren S."/>
            <person name="Silverstein K.A.T."/>
            <person name="Beckman K.B."/>
            <person name="Gohl D.M."/>
        </authorList>
    </citation>
    <scope>NUCLEOTIDE SEQUENCE</scope>
    <source>
        <strain evidence="2">Duluth1</strain>
        <tissue evidence="2">Whole animal</tissue>
    </source>
</reference>
<evidence type="ECO:0000313" key="3">
    <source>
        <dbReference type="Proteomes" id="UP000828390"/>
    </source>
</evidence>
<comment type="caution">
    <text evidence="2">The sequence shown here is derived from an EMBL/GenBank/DDBJ whole genome shotgun (WGS) entry which is preliminary data.</text>
</comment>
<protein>
    <submittedName>
        <fullName evidence="2">Uncharacterized protein</fullName>
    </submittedName>
</protein>
<feature type="region of interest" description="Disordered" evidence="1">
    <location>
        <begin position="16"/>
        <end position="72"/>
    </location>
</feature>
<evidence type="ECO:0000313" key="2">
    <source>
        <dbReference type="EMBL" id="KAH3819046.1"/>
    </source>
</evidence>
<accession>A0A9D4GKF1</accession>
<feature type="compositionally biased region" description="Polar residues" evidence="1">
    <location>
        <begin position="53"/>
        <end position="66"/>
    </location>
</feature>
<dbReference type="Proteomes" id="UP000828390">
    <property type="component" value="Unassembled WGS sequence"/>
</dbReference>
<sequence>MANFYQQQYFQQHLHQEQQLPYPGKYDESLSPLSRNEMSPESSECTSSPELHSFNSGNFRSASTALPQHPFPVQNSSQFAAFGSQRSDGLQASQMPPPAYPLYLWGNCHAFGGSYAPDVKPSGYDIPAQSTQFSTQGLWSGV</sequence>
<proteinExistence type="predicted"/>
<organism evidence="2 3">
    <name type="scientific">Dreissena polymorpha</name>
    <name type="common">Zebra mussel</name>
    <name type="synonym">Mytilus polymorpha</name>
    <dbReference type="NCBI Taxonomy" id="45954"/>
    <lineage>
        <taxon>Eukaryota</taxon>
        <taxon>Metazoa</taxon>
        <taxon>Spiralia</taxon>
        <taxon>Lophotrochozoa</taxon>
        <taxon>Mollusca</taxon>
        <taxon>Bivalvia</taxon>
        <taxon>Autobranchia</taxon>
        <taxon>Heteroconchia</taxon>
        <taxon>Euheterodonta</taxon>
        <taxon>Imparidentia</taxon>
        <taxon>Neoheterodontei</taxon>
        <taxon>Myida</taxon>
        <taxon>Dreissenoidea</taxon>
        <taxon>Dreissenidae</taxon>
        <taxon>Dreissena</taxon>
    </lineage>
</organism>
<keyword evidence="3" id="KW-1185">Reference proteome</keyword>
<reference evidence="2" key="2">
    <citation type="submission" date="2020-11" db="EMBL/GenBank/DDBJ databases">
        <authorList>
            <person name="McCartney M.A."/>
            <person name="Auch B."/>
            <person name="Kono T."/>
            <person name="Mallez S."/>
            <person name="Becker A."/>
            <person name="Gohl D.M."/>
            <person name="Silverstein K.A.T."/>
            <person name="Koren S."/>
            <person name="Bechman K.B."/>
            <person name="Herman A."/>
            <person name="Abrahante J.E."/>
            <person name="Garbe J."/>
        </authorList>
    </citation>
    <scope>NUCLEOTIDE SEQUENCE</scope>
    <source>
        <strain evidence="2">Duluth1</strain>
        <tissue evidence="2">Whole animal</tissue>
    </source>
</reference>
<feature type="compositionally biased region" description="Low complexity" evidence="1">
    <location>
        <begin position="37"/>
        <end position="50"/>
    </location>
</feature>
<dbReference type="AlphaFoldDB" id="A0A9D4GKF1"/>
<evidence type="ECO:0000256" key="1">
    <source>
        <dbReference type="SAM" id="MobiDB-lite"/>
    </source>
</evidence>
<gene>
    <name evidence="2" type="ORF">DPMN_120776</name>
</gene>
<name>A0A9D4GKF1_DREPO</name>
<dbReference type="EMBL" id="JAIWYP010000005">
    <property type="protein sequence ID" value="KAH3819046.1"/>
    <property type="molecule type" value="Genomic_DNA"/>
</dbReference>